<dbReference type="Gene3D" id="1.10.3430.10">
    <property type="entry name" value="Ammonium transporter AmtB like domains"/>
    <property type="match status" value="1"/>
</dbReference>
<comment type="caution">
    <text evidence="8">The sequence shown here is derived from an EMBL/GenBank/DDBJ whole genome shotgun (WGS) entry which is preliminary data.</text>
</comment>
<feature type="domain" description="Ammonium transporter AmtB-like" evidence="7">
    <location>
        <begin position="45"/>
        <end position="407"/>
    </location>
</feature>
<sequence length="457" mass="49567">MFKLSQDQGFMASAAIYEIVCLMFYAVHFETAHYKNTKSSGDEPTRLKEVYAMFMDVHVMIFVGFGFLMTYLRKYSLSAVSLNFVVAALSLQWGIVCVTMAHQIGDDEYPKKIIDVPTLINADFAAGAVLISFGAVLGKVTPTQLLWMSFFEVIFYAINEYILVELLEVIDAGGSMVIHTFGAFFGLALTLQIGAPGASEQEHNRSRYTSDIVAMIGTLFLWMYWPSFNAALVPSDGFRQERAVVNTLLSIAASCAATFAASKIFAPYKKFDMVHLQNATLAGGVAMGATCELAINPASAVTIGIVSGVVSVIGYVFFTPALEERIGLSDTAGILNLHGMPGVIGGLACGFATMALSDDFYDATLTEIYRARGHRSAGEQGGYQILATVVAVGIGIVSGSLVGRLLRSPLFRQQQMLYEDDEWFHVPLEFPLTTTSPLDLSPKHGDIAGNYTAIQVN</sequence>
<comment type="subcellular location">
    <subcellularLocation>
        <location evidence="1">Membrane</location>
        <topology evidence="1">Multi-pass membrane protein</topology>
    </subcellularLocation>
</comment>
<dbReference type="OrthoDB" id="534912at2759"/>
<keyword evidence="4 6" id="KW-1133">Transmembrane helix</keyword>
<keyword evidence="5 6" id="KW-0472">Membrane</keyword>
<dbReference type="Proteomes" id="UP000794436">
    <property type="component" value="Unassembled WGS sequence"/>
</dbReference>
<feature type="transmembrane region" description="Helical" evidence="6">
    <location>
        <begin position="50"/>
        <end position="72"/>
    </location>
</feature>
<comment type="similarity">
    <text evidence="2">Belongs to the ammonium transporter (TC 2.A.49) family. Rh subfamily.</text>
</comment>
<evidence type="ECO:0000256" key="6">
    <source>
        <dbReference type="SAM" id="Phobius"/>
    </source>
</evidence>
<accession>A0A8K1CH59</accession>
<feature type="transmembrane region" description="Helical" evidence="6">
    <location>
        <begin position="245"/>
        <end position="266"/>
    </location>
</feature>
<keyword evidence="3 6" id="KW-0812">Transmembrane</keyword>
<dbReference type="PANTHER" id="PTHR11730:SF60">
    <property type="entry name" value="RH50, ISOFORM D"/>
    <property type="match status" value="1"/>
</dbReference>
<gene>
    <name evidence="8" type="ORF">Poli38472_002086</name>
</gene>
<evidence type="ECO:0000313" key="9">
    <source>
        <dbReference type="Proteomes" id="UP000794436"/>
    </source>
</evidence>
<dbReference type="GO" id="GO:0097272">
    <property type="term" value="P:ammonium homeostasis"/>
    <property type="evidence" value="ECO:0007669"/>
    <property type="project" value="TreeGrafter"/>
</dbReference>
<evidence type="ECO:0000256" key="5">
    <source>
        <dbReference type="ARBA" id="ARBA00023136"/>
    </source>
</evidence>
<keyword evidence="9" id="KW-1185">Reference proteome</keyword>
<feature type="transmembrane region" description="Helical" evidence="6">
    <location>
        <begin position="176"/>
        <end position="196"/>
    </location>
</feature>
<feature type="transmembrane region" description="Helical" evidence="6">
    <location>
        <begin position="334"/>
        <end position="356"/>
    </location>
</feature>
<dbReference type="GO" id="GO:0008519">
    <property type="term" value="F:ammonium channel activity"/>
    <property type="evidence" value="ECO:0007669"/>
    <property type="project" value="InterPro"/>
</dbReference>
<dbReference type="InterPro" id="IPR029020">
    <property type="entry name" value="Ammonium/urea_transptr"/>
</dbReference>
<feature type="transmembrane region" description="Helical" evidence="6">
    <location>
        <begin position="385"/>
        <end position="406"/>
    </location>
</feature>
<dbReference type="PRINTS" id="PR00342">
    <property type="entry name" value="RHESUSRHD"/>
</dbReference>
<dbReference type="SUPFAM" id="SSF111352">
    <property type="entry name" value="Ammonium transporter"/>
    <property type="match status" value="1"/>
</dbReference>
<feature type="transmembrane region" description="Helical" evidence="6">
    <location>
        <begin position="301"/>
        <end position="322"/>
    </location>
</feature>
<dbReference type="EMBL" id="SPLM01000072">
    <property type="protein sequence ID" value="TMW63145.1"/>
    <property type="molecule type" value="Genomic_DNA"/>
</dbReference>
<dbReference type="AlphaFoldDB" id="A0A8K1CH59"/>
<evidence type="ECO:0000259" key="7">
    <source>
        <dbReference type="Pfam" id="PF00909"/>
    </source>
</evidence>
<feature type="transmembrane region" description="Helical" evidence="6">
    <location>
        <begin position="12"/>
        <end position="30"/>
    </location>
</feature>
<feature type="transmembrane region" description="Helical" evidence="6">
    <location>
        <begin position="116"/>
        <end position="138"/>
    </location>
</feature>
<name>A0A8K1CH59_PYTOL</name>
<dbReference type="PANTHER" id="PTHR11730">
    <property type="entry name" value="AMMONIUM TRANSPORTER"/>
    <property type="match status" value="1"/>
</dbReference>
<reference evidence="8" key="1">
    <citation type="submission" date="2019-03" db="EMBL/GenBank/DDBJ databases">
        <title>Long read genome sequence of the mycoparasitic Pythium oligandrum ATCC 38472 isolated from sugarbeet rhizosphere.</title>
        <authorList>
            <person name="Gaulin E."/>
        </authorList>
    </citation>
    <scope>NUCLEOTIDE SEQUENCE</scope>
    <source>
        <strain evidence="8">ATCC 38472_TT</strain>
    </source>
</reference>
<evidence type="ECO:0000313" key="8">
    <source>
        <dbReference type="EMBL" id="TMW63145.1"/>
    </source>
</evidence>
<evidence type="ECO:0000256" key="4">
    <source>
        <dbReference type="ARBA" id="ARBA00022989"/>
    </source>
</evidence>
<dbReference type="GO" id="GO:0005886">
    <property type="term" value="C:plasma membrane"/>
    <property type="evidence" value="ECO:0007669"/>
    <property type="project" value="InterPro"/>
</dbReference>
<dbReference type="InterPro" id="IPR002229">
    <property type="entry name" value="RhesusRHD"/>
</dbReference>
<feature type="transmembrane region" description="Helical" evidence="6">
    <location>
        <begin position="84"/>
        <end position="104"/>
    </location>
</feature>
<evidence type="ECO:0000256" key="3">
    <source>
        <dbReference type="ARBA" id="ARBA00022692"/>
    </source>
</evidence>
<feature type="transmembrane region" description="Helical" evidence="6">
    <location>
        <begin position="208"/>
        <end position="225"/>
    </location>
</feature>
<dbReference type="InterPro" id="IPR024041">
    <property type="entry name" value="NH4_transpt_AmtB-like_dom"/>
</dbReference>
<feature type="transmembrane region" description="Helical" evidence="6">
    <location>
        <begin position="145"/>
        <end position="164"/>
    </location>
</feature>
<organism evidence="8 9">
    <name type="scientific">Pythium oligandrum</name>
    <name type="common">Mycoparasitic fungus</name>
    <dbReference type="NCBI Taxonomy" id="41045"/>
    <lineage>
        <taxon>Eukaryota</taxon>
        <taxon>Sar</taxon>
        <taxon>Stramenopiles</taxon>
        <taxon>Oomycota</taxon>
        <taxon>Peronosporomycetes</taxon>
        <taxon>Pythiales</taxon>
        <taxon>Pythiaceae</taxon>
        <taxon>Pythium</taxon>
    </lineage>
</organism>
<proteinExistence type="inferred from homology"/>
<evidence type="ECO:0000256" key="2">
    <source>
        <dbReference type="ARBA" id="ARBA00011036"/>
    </source>
</evidence>
<feature type="transmembrane region" description="Helical" evidence="6">
    <location>
        <begin position="278"/>
        <end position="295"/>
    </location>
</feature>
<evidence type="ECO:0000256" key="1">
    <source>
        <dbReference type="ARBA" id="ARBA00004141"/>
    </source>
</evidence>
<protein>
    <recommendedName>
        <fullName evidence="7">Ammonium transporter AmtB-like domain-containing protein</fullName>
    </recommendedName>
</protein>
<dbReference type="Pfam" id="PF00909">
    <property type="entry name" value="Ammonium_transp"/>
    <property type="match status" value="1"/>
</dbReference>